<sequence>MAQACLCTAACPIGGSISTVVNLGVLFLVARGRTFSIIASHTLQLLGLRNEHLSSSSGATNALFVLPLFLDMHFSVPFRGPPRSEARDRRYPGQTEPFELHVIQYFKHNDELCMKLYLGKLPGVPFHQTENPSLVIEQYLGTVLELAALTN</sequence>
<keyword evidence="2" id="KW-1185">Reference proteome</keyword>
<evidence type="ECO:0000313" key="2">
    <source>
        <dbReference type="Proteomes" id="UP000054248"/>
    </source>
</evidence>
<dbReference type="EMBL" id="KN823125">
    <property type="protein sequence ID" value="KIO21860.1"/>
    <property type="molecule type" value="Genomic_DNA"/>
</dbReference>
<dbReference type="Proteomes" id="UP000054248">
    <property type="component" value="Unassembled WGS sequence"/>
</dbReference>
<organism evidence="1 2">
    <name type="scientific">Tulasnella calospora MUT 4182</name>
    <dbReference type="NCBI Taxonomy" id="1051891"/>
    <lineage>
        <taxon>Eukaryota</taxon>
        <taxon>Fungi</taxon>
        <taxon>Dikarya</taxon>
        <taxon>Basidiomycota</taxon>
        <taxon>Agaricomycotina</taxon>
        <taxon>Agaricomycetes</taxon>
        <taxon>Cantharellales</taxon>
        <taxon>Tulasnellaceae</taxon>
        <taxon>Tulasnella</taxon>
    </lineage>
</organism>
<gene>
    <name evidence="1" type="ORF">M407DRAFT_28570</name>
</gene>
<reference evidence="1 2" key="1">
    <citation type="submission" date="2014-04" db="EMBL/GenBank/DDBJ databases">
        <authorList>
            <consortium name="DOE Joint Genome Institute"/>
            <person name="Kuo A."/>
            <person name="Girlanda M."/>
            <person name="Perotto S."/>
            <person name="Kohler A."/>
            <person name="Nagy L.G."/>
            <person name="Floudas D."/>
            <person name="Copeland A."/>
            <person name="Barry K.W."/>
            <person name="Cichocki N."/>
            <person name="Veneault-Fourrey C."/>
            <person name="LaButti K."/>
            <person name="Lindquist E.A."/>
            <person name="Lipzen A."/>
            <person name="Lundell T."/>
            <person name="Morin E."/>
            <person name="Murat C."/>
            <person name="Sun H."/>
            <person name="Tunlid A."/>
            <person name="Henrissat B."/>
            <person name="Grigoriev I.V."/>
            <person name="Hibbett D.S."/>
            <person name="Martin F."/>
            <person name="Nordberg H.P."/>
            <person name="Cantor M.N."/>
            <person name="Hua S.X."/>
        </authorList>
    </citation>
    <scope>NUCLEOTIDE SEQUENCE [LARGE SCALE GENOMIC DNA]</scope>
    <source>
        <strain evidence="1 2">MUT 4182</strain>
    </source>
</reference>
<evidence type="ECO:0000313" key="1">
    <source>
        <dbReference type="EMBL" id="KIO21860.1"/>
    </source>
</evidence>
<protein>
    <submittedName>
        <fullName evidence="1">Uncharacterized protein</fullName>
    </submittedName>
</protein>
<dbReference type="HOGENOM" id="CLU_1732827_0_0_1"/>
<proteinExistence type="predicted"/>
<reference evidence="2" key="2">
    <citation type="submission" date="2015-01" db="EMBL/GenBank/DDBJ databases">
        <title>Evolutionary Origins and Diversification of the Mycorrhizal Mutualists.</title>
        <authorList>
            <consortium name="DOE Joint Genome Institute"/>
            <consortium name="Mycorrhizal Genomics Consortium"/>
            <person name="Kohler A."/>
            <person name="Kuo A."/>
            <person name="Nagy L.G."/>
            <person name="Floudas D."/>
            <person name="Copeland A."/>
            <person name="Barry K.W."/>
            <person name="Cichocki N."/>
            <person name="Veneault-Fourrey C."/>
            <person name="LaButti K."/>
            <person name="Lindquist E.A."/>
            <person name="Lipzen A."/>
            <person name="Lundell T."/>
            <person name="Morin E."/>
            <person name="Murat C."/>
            <person name="Riley R."/>
            <person name="Ohm R."/>
            <person name="Sun H."/>
            <person name="Tunlid A."/>
            <person name="Henrissat B."/>
            <person name="Grigoriev I.V."/>
            <person name="Hibbett D.S."/>
            <person name="Martin F."/>
        </authorList>
    </citation>
    <scope>NUCLEOTIDE SEQUENCE [LARGE SCALE GENOMIC DNA]</scope>
    <source>
        <strain evidence="2">MUT 4182</strain>
    </source>
</reference>
<accession>A0A0C3Q166</accession>
<name>A0A0C3Q166_9AGAM</name>
<dbReference type="AlphaFoldDB" id="A0A0C3Q166"/>